<dbReference type="PANTHER" id="PTHR46082">
    <property type="entry name" value="ATP/GTP-BINDING PROTEIN-RELATED"/>
    <property type="match status" value="1"/>
</dbReference>
<dbReference type="Proteomes" id="UP001446871">
    <property type="component" value="Unassembled WGS sequence"/>
</dbReference>
<dbReference type="Gene3D" id="3.40.50.300">
    <property type="entry name" value="P-loop containing nucleotide triphosphate hydrolases"/>
    <property type="match status" value="1"/>
</dbReference>
<dbReference type="SUPFAM" id="SSF52540">
    <property type="entry name" value="P-loop containing nucleoside triphosphate hydrolases"/>
    <property type="match status" value="1"/>
</dbReference>
<name>A0ABR1UDP1_9PEZI</name>
<dbReference type="InterPro" id="IPR031352">
    <property type="entry name" value="SesA"/>
</dbReference>
<sequence>MSGTEVIGIISAVIAIIDGIHQLYEGASDATGLPEAFRVVAARLPLVESILQSVENHLRLNQVDGPSSHAMKAVLHEAKKKAKSLKELFDKVIPLDDASRWDRYIKLARTLGKDTKVETLMMGLMTDVQLLMGKNGLDSVAAQQVDELRKAIEDMSKLQPSIPDSEFQNGTFTNAHYGTGDITIHHVAEGATNQSHYGSAPGYWVAGNMSIAIHERQETPPNPSSIIPFGRDKDFIPRGDILDRIHQACAIPETRIALVGLGGVGKSQLAIEYAHQVRQRSPDIWVFWVHASNATRYEQSLREIADHVKIPGRHDPQNNIFQLVRDWLRGGRDRRWRLILDNVDDANFLLAPPSMLQEGRASSAEDPNLSRLVDYLPTCENGSMLITSRSKGAVEDLVEGYNIIQVEPMNETESIALVEKKLGPEQDRKNTGALAAALERMPLAIVQATAYISKRAPRCSVRQYLEKFEQSDRKKASLLDYKAGKLRRDRDAKNSIIITWQISFDHIRQTRPSAADLLSLISFCDRQGIPKSLLRPLDEEDAIGDSGRQQHRPTLDSSSTYEESTDDDSESSSSGDDQLENDILALQDYSFISINKDGETFVMHSLVQLATRRWIEAEGQLEKWKSEFVRRLDVQLPTGAYENWATCRAFLPHAVSAAAQRPKNEASLKRWTSILYKAAWYLEMMGQGPEAQGMAEDAMKYRIKVFGRAHEESLNAIEMLGIVKMLRGQWEAAEKLFVEVMETRKQKLGPDHPSTLASMANLASTFWNQGRWEAAEKLEVEVIETRKQKLGPDHPSTLAGINNLASTFWNQGRWEAAEKLFMEVMETRKQKLGPDHPSTLTSIANLASTYRNQGRWEAAEKLFMEVIETRKQKLGPDHPSTLTSIANLALTYKNQGRWEAAEKLEALNILIIYLR</sequence>
<proteinExistence type="predicted"/>
<comment type="caution">
    <text evidence="3">The sequence shown here is derived from an EMBL/GenBank/DDBJ whole genome shotgun (WGS) entry which is preliminary data.</text>
</comment>
<protein>
    <submittedName>
        <fullName evidence="3">Tpr domain protein</fullName>
    </submittedName>
</protein>
<evidence type="ECO:0000313" key="3">
    <source>
        <dbReference type="EMBL" id="KAK8057017.1"/>
    </source>
</evidence>
<dbReference type="Pfam" id="PF13424">
    <property type="entry name" value="TPR_12"/>
    <property type="match status" value="2"/>
</dbReference>
<dbReference type="Pfam" id="PF13374">
    <property type="entry name" value="TPR_10"/>
    <property type="match status" value="1"/>
</dbReference>
<feature type="domain" description="NACHT-NTPase and P-loop NTPases N-terminal" evidence="2">
    <location>
        <begin position="10"/>
        <end position="131"/>
    </location>
</feature>
<dbReference type="Gene3D" id="1.25.40.10">
    <property type="entry name" value="Tetratricopeptide repeat domain"/>
    <property type="match status" value="2"/>
</dbReference>
<evidence type="ECO:0000313" key="4">
    <source>
        <dbReference type="Proteomes" id="UP001446871"/>
    </source>
</evidence>
<reference evidence="3 4" key="1">
    <citation type="submission" date="2023-01" db="EMBL/GenBank/DDBJ databases">
        <title>Analysis of 21 Apiospora genomes using comparative genomics revels a genus with tremendous synthesis potential of carbohydrate active enzymes and secondary metabolites.</title>
        <authorList>
            <person name="Sorensen T."/>
        </authorList>
    </citation>
    <scope>NUCLEOTIDE SEQUENCE [LARGE SCALE GENOMIC DNA]</scope>
    <source>
        <strain evidence="3 4">CBS 83171</strain>
    </source>
</reference>
<dbReference type="EMBL" id="JAQQWM010000007">
    <property type="protein sequence ID" value="KAK8057017.1"/>
    <property type="molecule type" value="Genomic_DNA"/>
</dbReference>
<dbReference type="InterPro" id="IPR011990">
    <property type="entry name" value="TPR-like_helical_dom_sf"/>
</dbReference>
<accession>A0ABR1UDP1</accession>
<organism evidence="3 4">
    <name type="scientific">Apiospora saccharicola</name>
    <dbReference type="NCBI Taxonomy" id="335842"/>
    <lineage>
        <taxon>Eukaryota</taxon>
        <taxon>Fungi</taxon>
        <taxon>Dikarya</taxon>
        <taxon>Ascomycota</taxon>
        <taxon>Pezizomycotina</taxon>
        <taxon>Sordariomycetes</taxon>
        <taxon>Xylariomycetidae</taxon>
        <taxon>Amphisphaeriales</taxon>
        <taxon>Apiosporaceae</taxon>
        <taxon>Apiospora</taxon>
    </lineage>
</organism>
<feature type="region of interest" description="Disordered" evidence="1">
    <location>
        <begin position="540"/>
        <end position="577"/>
    </location>
</feature>
<dbReference type="Pfam" id="PF17107">
    <property type="entry name" value="SesA"/>
    <property type="match status" value="1"/>
</dbReference>
<evidence type="ECO:0000259" key="2">
    <source>
        <dbReference type="Pfam" id="PF17107"/>
    </source>
</evidence>
<gene>
    <name evidence="3" type="ORF">PG996_010954</name>
</gene>
<dbReference type="InterPro" id="IPR027417">
    <property type="entry name" value="P-loop_NTPase"/>
</dbReference>
<dbReference type="PRINTS" id="PR00381">
    <property type="entry name" value="KINESINLIGHT"/>
</dbReference>
<evidence type="ECO:0000256" key="1">
    <source>
        <dbReference type="SAM" id="MobiDB-lite"/>
    </source>
</evidence>
<dbReference type="PANTHER" id="PTHR46082:SF6">
    <property type="entry name" value="AAA+ ATPASE DOMAIN-CONTAINING PROTEIN-RELATED"/>
    <property type="match status" value="1"/>
</dbReference>
<keyword evidence="4" id="KW-1185">Reference proteome</keyword>
<dbReference type="InterPro" id="IPR053137">
    <property type="entry name" value="NLR-like"/>
</dbReference>
<dbReference type="SUPFAM" id="SSF48452">
    <property type="entry name" value="TPR-like"/>
    <property type="match status" value="2"/>
</dbReference>